<proteinExistence type="predicted"/>
<accession>A0A089QAG5</accession>
<dbReference type="Proteomes" id="UP000029488">
    <property type="component" value="Chromosome"/>
</dbReference>
<evidence type="ECO:0000313" key="3">
    <source>
        <dbReference type="EMBL" id="WII28884.1"/>
    </source>
</evidence>
<evidence type="ECO:0000313" key="2">
    <source>
        <dbReference type="EMBL" id="AIR10079.1"/>
    </source>
</evidence>
<dbReference type="AlphaFoldDB" id="A0A089QAG5"/>
<dbReference type="Proteomes" id="UP001231316">
    <property type="component" value="Chromosome"/>
</dbReference>
<dbReference type="KEGG" id="lsj:LSJ_0339"/>
<evidence type="ECO:0000313" key="4">
    <source>
        <dbReference type="Proteomes" id="UP000029488"/>
    </source>
</evidence>
<dbReference type="SUPFAM" id="SSF52949">
    <property type="entry name" value="Macro domain-like"/>
    <property type="match status" value="1"/>
</dbReference>
<dbReference type="PANTHER" id="PTHR35596:SF1">
    <property type="entry name" value="MICROBIAL-TYPE PARG CATALYTIC DOMAIN-CONTAINING PROTEIN"/>
    <property type="match status" value="1"/>
</dbReference>
<dbReference type="InterPro" id="IPR043472">
    <property type="entry name" value="Macro_dom-like"/>
</dbReference>
<dbReference type="EMBL" id="CP007646">
    <property type="protein sequence ID" value="AIR10079.1"/>
    <property type="molecule type" value="Genomic_DNA"/>
</dbReference>
<dbReference type="EMBL" id="CP123971">
    <property type="protein sequence ID" value="WII28884.1"/>
    <property type="molecule type" value="Genomic_DNA"/>
</dbReference>
<dbReference type="Pfam" id="PF10021">
    <property type="entry name" value="PARG_cat_microb"/>
    <property type="match status" value="1"/>
</dbReference>
<dbReference type="Gene3D" id="3.40.220.10">
    <property type="entry name" value="Leucine Aminopeptidase, subunit E, domain 1"/>
    <property type="match status" value="1"/>
</dbReference>
<sequence>MMNKERLQSLAHKTMNIYQVEMRQLPQISELITELPVETEASNQYDTKIIVKDENLLYRTFRVPEDKKLGIMNFASPVTIGGNFQYGVNAQEQTICRNSFLYPELKKYRRTYYYHNIQNPNDFLFSPYLIYASDIKFIRDEKEDQILKGKFADVVSVAAPDVTSMRENNKVLPAEKIAKDIYNKVLATLRVFKNHETKVLILGAFGCGAFGNDPQMVAKIFKQVLDRSEFKGVFEEIYFDIMKNPQVLKIFENTLKD</sequence>
<dbReference type="NCBIfam" id="TIGR02452">
    <property type="entry name" value="TIGR02452 family protein"/>
    <property type="match status" value="1"/>
</dbReference>
<dbReference type="PIRSF" id="PIRSF014899">
    <property type="entry name" value="UCP014899"/>
    <property type="match status" value="1"/>
</dbReference>
<feature type="domain" description="Microbial-type PARG catalytic" evidence="1">
    <location>
        <begin position="35"/>
        <end position="140"/>
    </location>
</feature>
<protein>
    <submittedName>
        <fullName evidence="3">TIGR02452 family protein</fullName>
    </submittedName>
</protein>
<reference evidence="2 4" key="1">
    <citation type="journal article" date="2014" name="BMC Genomics">
        <title>Unusual genome complexity in Lactobacillus salivarius JCM1046.</title>
        <authorList>
            <person name="Raftis E.J."/>
            <person name="Forde B.M."/>
            <person name="Claesson M.J."/>
            <person name="O'Toole P.W."/>
        </authorList>
    </citation>
    <scope>NUCLEOTIDE SEQUENCE [LARGE SCALE GENOMIC DNA]</scope>
    <source>
        <strain evidence="2 4">JCM1046</strain>
    </source>
</reference>
<organism evidence="2 4">
    <name type="scientific">Ligilactobacillus salivarius</name>
    <dbReference type="NCBI Taxonomy" id="1624"/>
    <lineage>
        <taxon>Bacteria</taxon>
        <taxon>Bacillati</taxon>
        <taxon>Bacillota</taxon>
        <taxon>Bacilli</taxon>
        <taxon>Lactobacillales</taxon>
        <taxon>Lactobacillaceae</taxon>
        <taxon>Ligilactobacillus</taxon>
    </lineage>
</organism>
<reference evidence="3" key="2">
    <citation type="submission" date="2023-04" db="EMBL/GenBank/DDBJ databases">
        <title>Four porcine-derived lactic acid bacteria strains analyses and their evaluation as potential probiotics based on genomics.</title>
        <authorList>
            <person name="Niu D."/>
        </authorList>
    </citation>
    <scope>NUCLEOTIDE SEQUENCE</scope>
    <source>
        <strain evidence="3">ZSA5</strain>
    </source>
</reference>
<dbReference type="PANTHER" id="PTHR35596">
    <property type="entry name" value="DUF2263 DOMAIN-CONTAINING PROTEIN"/>
    <property type="match status" value="1"/>
</dbReference>
<evidence type="ECO:0000259" key="1">
    <source>
        <dbReference type="Pfam" id="PF10021"/>
    </source>
</evidence>
<dbReference type="RefSeq" id="WP_225360599.1">
    <property type="nucleotide sequence ID" value="NZ_CP007646.1"/>
</dbReference>
<dbReference type="InterPro" id="IPR019261">
    <property type="entry name" value="PARG_cat_microbial"/>
</dbReference>
<dbReference type="InterPro" id="IPR012664">
    <property type="entry name" value="CHP02452"/>
</dbReference>
<gene>
    <name evidence="2" type="ORF">LSJ_0339</name>
    <name evidence="3" type="ORF">QFE45_01765</name>
</gene>
<name>A0A089QAG5_9LACO</name>